<dbReference type="RefSeq" id="WP_133144148.1">
    <property type="nucleotide sequence ID" value="NZ_CAACYJ010000024.1"/>
</dbReference>
<reference evidence="1 3" key="1">
    <citation type="submission" date="2019-02" db="EMBL/GenBank/DDBJ databases">
        <authorList>
            <consortium name="Pathogen Informatics"/>
        </authorList>
    </citation>
    <scope>NUCLEOTIDE SEQUENCE [LARGE SCALE GENOMIC DNA]</scope>
    <source>
        <strain evidence="1 3">3012STDY7103891</strain>
    </source>
</reference>
<proteinExistence type="predicted"/>
<evidence type="ECO:0000313" key="1">
    <source>
        <dbReference type="EMBL" id="VFB18965.1"/>
    </source>
</evidence>
<accession>A0A449IHW8</accession>
<evidence type="ECO:0000313" key="3">
    <source>
        <dbReference type="Proteomes" id="UP000330809"/>
    </source>
</evidence>
<dbReference type="Proteomes" id="UP000330809">
    <property type="component" value="Unassembled WGS sequence"/>
</dbReference>
<name>A0A449IHW8_PSEFR</name>
<sequence length="86" mass="9919">MKRAIELETLQTLVETGAAREFRVLREGEVWRLELRLGSKWLPVSSRREPVRVWRSLTAVGRFCEGQGIQDPDGRALIPPIRYTQS</sequence>
<dbReference type="EMBL" id="CAACYJ010000024">
    <property type="protein sequence ID" value="VFB18965.1"/>
    <property type="molecule type" value="Genomic_DNA"/>
</dbReference>
<organism evidence="1 3">
    <name type="scientific">Pseudomonas fragi</name>
    <dbReference type="NCBI Taxonomy" id="296"/>
    <lineage>
        <taxon>Bacteria</taxon>
        <taxon>Pseudomonadati</taxon>
        <taxon>Pseudomonadota</taxon>
        <taxon>Gammaproteobacteria</taxon>
        <taxon>Pseudomonadales</taxon>
        <taxon>Pseudomonadaceae</taxon>
        <taxon>Pseudomonas</taxon>
    </lineage>
</organism>
<dbReference type="AlphaFoldDB" id="A0A449IHW8"/>
<protein>
    <submittedName>
        <fullName evidence="1">Uncharacterized protein</fullName>
    </submittedName>
</protein>
<gene>
    <name evidence="1" type="ORF">NCTC10754_01534</name>
    <name evidence="2" type="ORF">NCTC10754_03184</name>
</gene>
<dbReference type="EMBL" id="CAACYJ010000035">
    <property type="protein sequence ID" value="VFB20565.1"/>
    <property type="molecule type" value="Genomic_DNA"/>
</dbReference>
<evidence type="ECO:0000313" key="2">
    <source>
        <dbReference type="EMBL" id="VFB20565.1"/>
    </source>
</evidence>